<dbReference type="EMBL" id="LMWU01000018">
    <property type="protein sequence ID" value="KUN70020.1"/>
    <property type="molecule type" value="Genomic_DNA"/>
</dbReference>
<dbReference type="SUPFAM" id="SSF52540">
    <property type="entry name" value="P-loop containing nucleoside triphosphate hydrolases"/>
    <property type="match status" value="1"/>
</dbReference>
<dbReference type="Gene3D" id="3.40.50.300">
    <property type="entry name" value="P-loop containing nucleotide triphosphate hydrolases"/>
    <property type="match status" value="1"/>
</dbReference>
<dbReference type="Proteomes" id="UP000053669">
    <property type="component" value="Unassembled WGS sequence"/>
</dbReference>
<dbReference type="Pfam" id="PF05621">
    <property type="entry name" value="TniB"/>
    <property type="match status" value="1"/>
</dbReference>
<organism evidence="1 2">
    <name type="scientific">Streptomyces canus</name>
    <dbReference type="NCBI Taxonomy" id="58343"/>
    <lineage>
        <taxon>Bacteria</taxon>
        <taxon>Bacillati</taxon>
        <taxon>Actinomycetota</taxon>
        <taxon>Actinomycetes</taxon>
        <taxon>Kitasatosporales</taxon>
        <taxon>Streptomycetaceae</taxon>
        <taxon>Streptomyces</taxon>
        <taxon>Streptomyces aurantiacus group</taxon>
    </lineage>
</organism>
<dbReference type="STRING" id="58343.AQJ46_19410"/>
<dbReference type="InterPro" id="IPR008868">
    <property type="entry name" value="TniB"/>
</dbReference>
<gene>
    <name evidence="1" type="ORF">AQJ46_19410</name>
</gene>
<protein>
    <submittedName>
        <fullName evidence="1">ATP/GTP-binding protein</fullName>
    </submittedName>
</protein>
<accession>A0A124HZ61</accession>
<proteinExistence type="predicted"/>
<reference evidence="1 2" key="1">
    <citation type="submission" date="2015-10" db="EMBL/GenBank/DDBJ databases">
        <title>Draft genome sequence of Streptomyces canus DSM 40017, type strain for the species Streptomyces canus.</title>
        <authorList>
            <person name="Ruckert C."/>
            <person name="Winkler A."/>
            <person name="Kalinowski J."/>
            <person name="Kampfer P."/>
            <person name="Glaeser S."/>
        </authorList>
    </citation>
    <scope>NUCLEOTIDE SEQUENCE [LARGE SCALE GENOMIC DNA]</scope>
    <source>
        <strain evidence="1 2">DSM 40017</strain>
    </source>
</reference>
<dbReference type="InterPro" id="IPR027417">
    <property type="entry name" value="P-loop_NTPase"/>
</dbReference>
<evidence type="ECO:0000313" key="2">
    <source>
        <dbReference type="Proteomes" id="UP000053669"/>
    </source>
</evidence>
<evidence type="ECO:0000313" key="1">
    <source>
        <dbReference type="EMBL" id="KUN70020.1"/>
    </source>
</evidence>
<name>A0A124HZ61_9ACTN</name>
<sequence length="347" mass="38804">MVNPSADDTAPFDEERIEPPTTLAGWRHFVDRDTAAFNLVSPKLWEAMGEKARSTYDERRIDYHSELQVVRTSTVREVAHQGRLLTLLNRREHGARRGLIISGERTTGKTTALRQLGRLHELRTRQRYPDSRRVPVVYVTAPPKGSPRKLAIEFARFLGLPSISPRHNTVDITSAVCQVLIEARTDLVLVDEIHLMNLATTSGEELSDHLKYFTEHLPATFIYAGIDVEHSGLFTGIRGDQIAGRCTLLHTGPFPLSSEWEALVATMEATLRLHHHKADTLAGLRPYLYQRTGGMIGSLSHLIRAAAISAILDGSERITRRQLDTVHVDHASERAFRGEIRHGQAAG</sequence>
<dbReference type="AlphaFoldDB" id="A0A124HZ61"/>
<comment type="caution">
    <text evidence="1">The sequence shown here is derived from an EMBL/GenBank/DDBJ whole genome shotgun (WGS) entry which is preliminary data.</text>
</comment>